<gene>
    <name evidence="6" type="ORF">AB2B41_02140</name>
</gene>
<reference evidence="6 7" key="1">
    <citation type="submission" date="2024-07" db="EMBL/GenBank/DDBJ databases">
        <title>Marimonas sp.nov., isolated from tidal-flat sediment.</title>
        <authorList>
            <person name="Jayan J.N."/>
            <person name="Lee S.S."/>
        </authorList>
    </citation>
    <scope>NUCLEOTIDE SEQUENCE [LARGE SCALE GENOMIC DNA]</scope>
    <source>
        <strain evidence="6 7">MJW-29</strain>
    </source>
</reference>
<proteinExistence type="inferred from homology"/>
<protein>
    <submittedName>
        <fullName evidence="6">LysR substrate-binding domain-containing protein</fullName>
    </submittedName>
</protein>
<dbReference type="Gene3D" id="3.40.190.10">
    <property type="entry name" value="Periplasmic binding protein-like II"/>
    <property type="match status" value="2"/>
</dbReference>
<dbReference type="InterPro" id="IPR036390">
    <property type="entry name" value="WH_DNA-bd_sf"/>
</dbReference>
<keyword evidence="2" id="KW-0805">Transcription regulation</keyword>
<evidence type="ECO:0000256" key="4">
    <source>
        <dbReference type="ARBA" id="ARBA00023163"/>
    </source>
</evidence>
<comment type="caution">
    <text evidence="6">The sequence shown here is derived from an EMBL/GenBank/DDBJ whole genome shotgun (WGS) entry which is preliminary data.</text>
</comment>
<evidence type="ECO:0000313" key="6">
    <source>
        <dbReference type="EMBL" id="MEW9918389.1"/>
    </source>
</evidence>
<evidence type="ECO:0000256" key="2">
    <source>
        <dbReference type="ARBA" id="ARBA00023015"/>
    </source>
</evidence>
<dbReference type="CDD" id="cd08432">
    <property type="entry name" value="PBP2_GcdR_TrpI_HvrB_AmpR_like"/>
    <property type="match status" value="1"/>
</dbReference>
<dbReference type="PRINTS" id="PR00039">
    <property type="entry name" value="HTHLYSR"/>
</dbReference>
<organism evidence="6 7">
    <name type="scientific">Sulfitobacter sediminis</name>
    <dbReference type="NCBI Taxonomy" id="3234186"/>
    <lineage>
        <taxon>Bacteria</taxon>
        <taxon>Pseudomonadati</taxon>
        <taxon>Pseudomonadota</taxon>
        <taxon>Alphaproteobacteria</taxon>
        <taxon>Rhodobacterales</taxon>
        <taxon>Roseobacteraceae</taxon>
        <taxon>Sulfitobacter</taxon>
    </lineage>
</organism>
<comment type="similarity">
    <text evidence="1">Belongs to the LysR transcriptional regulatory family.</text>
</comment>
<dbReference type="SUPFAM" id="SSF46785">
    <property type="entry name" value="Winged helix' DNA-binding domain"/>
    <property type="match status" value="1"/>
</dbReference>
<evidence type="ECO:0000313" key="7">
    <source>
        <dbReference type="Proteomes" id="UP001556098"/>
    </source>
</evidence>
<keyword evidence="7" id="KW-1185">Reference proteome</keyword>
<accession>A0ABV3RHK5</accession>
<evidence type="ECO:0000256" key="3">
    <source>
        <dbReference type="ARBA" id="ARBA00023125"/>
    </source>
</evidence>
<dbReference type="InterPro" id="IPR036388">
    <property type="entry name" value="WH-like_DNA-bd_sf"/>
</dbReference>
<feature type="domain" description="HTH lysR-type" evidence="5">
    <location>
        <begin position="6"/>
        <end position="63"/>
    </location>
</feature>
<name>A0ABV3RHK5_9RHOB</name>
<dbReference type="InterPro" id="IPR000847">
    <property type="entry name" value="LysR_HTH_N"/>
</dbReference>
<dbReference type="Gene3D" id="1.10.10.10">
    <property type="entry name" value="Winged helix-like DNA-binding domain superfamily/Winged helix DNA-binding domain"/>
    <property type="match status" value="1"/>
</dbReference>
<dbReference type="EMBL" id="JBFNXX010000001">
    <property type="protein sequence ID" value="MEW9918389.1"/>
    <property type="molecule type" value="Genomic_DNA"/>
</dbReference>
<keyword evidence="3" id="KW-0238">DNA-binding</keyword>
<dbReference type="InterPro" id="IPR005119">
    <property type="entry name" value="LysR_subst-bd"/>
</dbReference>
<dbReference type="Pfam" id="PF03466">
    <property type="entry name" value="LysR_substrate"/>
    <property type="match status" value="1"/>
</dbReference>
<dbReference type="Pfam" id="PF00126">
    <property type="entry name" value="HTH_1"/>
    <property type="match status" value="1"/>
</dbReference>
<sequence>MYRNLPPLNALRAFEAAGRHQSFSKAAEELGVSHSSISRHVRGLEDRLGVQLFRELSRGVALSPDGAVYLAEVSPALDAIATATDGLAETPQGTVTVNAEPLFATKWVMPRLGAFTAAHPDIEVRLEASRHLADVARYEADLAIRFVHPGGAYPGSELLSDAPLHPYAAPGLGDTPTLTPEQILRYPLLRDRRNDTWRRWFALAGWEDMDAVPVAGWRLRTTLAIEAALAGQGILLVSEELVASDVAAGRLRRVSDVGFSEGGYYLVRGDGALRRKPVRAFRDWLLEESRPWRSAEVNSQPES</sequence>
<keyword evidence="4" id="KW-0804">Transcription</keyword>
<dbReference type="RefSeq" id="WP_367876087.1">
    <property type="nucleotide sequence ID" value="NZ_JBFNXX010000001.1"/>
</dbReference>
<evidence type="ECO:0000259" key="5">
    <source>
        <dbReference type="PROSITE" id="PS50931"/>
    </source>
</evidence>
<evidence type="ECO:0000256" key="1">
    <source>
        <dbReference type="ARBA" id="ARBA00009437"/>
    </source>
</evidence>
<dbReference type="PANTHER" id="PTHR30537:SF26">
    <property type="entry name" value="GLYCINE CLEAVAGE SYSTEM TRANSCRIPTIONAL ACTIVATOR"/>
    <property type="match status" value="1"/>
</dbReference>
<dbReference type="SUPFAM" id="SSF53850">
    <property type="entry name" value="Periplasmic binding protein-like II"/>
    <property type="match status" value="1"/>
</dbReference>
<dbReference type="InterPro" id="IPR058163">
    <property type="entry name" value="LysR-type_TF_proteobact-type"/>
</dbReference>
<dbReference type="Proteomes" id="UP001556098">
    <property type="component" value="Unassembled WGS sequence"/>
</dbReference>
<dbReference type="PROSITE" id="PS50931">
    <property type="entry name" value="HTH_LYSR"/>
    <property type="match status" value="1"/>
</dbReference>
<dbReference type="PANTHER" id="PTHR30537">
    <property type="entry name" value="HTH-TYPE TRANSCRIPTIONAL REGULATOR"/>
    <property type="match status" value="1"/>
</dbReference>